<dbReference type="OrthoDB" id="161814at2759"/>
<protein>
    <submittedName>
        <fullName evidence="8">High affinity copper uptake protein 1</fullName>
    </submittedName>
</protein>
<proteinExistence type="predicted"/>
<evidence type="ECO:0000313" key="8">
    <source>
        <dbReference type="EMBL" id="GBG28839.1"/>
    </source>
</evidence>
<reference evidence="8 9" key="1">
    <citation type="submission" date="2017-12" db="EMBL/GenBank/DDBJ databases">
        <title>Sequencing, de novo assembly and annotation of complete genome of a new Thraustochytrid species, strain FCC1311.</title>
        <authorList>
            <person name="Sedici K."/>
            <person name="Godart F."/>
            <person name="Aiese Cigliano R."/>
            <person name="Sanseverino W."/>
            <person name="Barakat M."/>
            <person name="Ortet P."/>
            <person name="Marechal E."/>
            <person name="Cagnac O."/>
            <person name="Amato A."/>
        </authorList>
    </citation>
    <scope>NUCLEOTIDE SEQUENCE [LARGE SCALE GENOMIC DNA]</scope>
</reference>
<evidence type="ECO:0000256" key="5">
    <source>
        <dbReference type="SAM" id="MobiDB-lite"/>
    </source>
</evidence>
<dbReference type="PANTHER" id="PTHR40855:SF1">
    <property type="entry name" value="CLAVAMINATE SYNTHASE-LIKE PROTEIN"/>
    <property type="match status" value="1"/>
</dbReference>
<dbReference type="InParanoid" id="A0A2R5GEU1"/>
<feature type="compositionally biased region" description="Polar residues" evidence="5">
    <location>
        <begin position="606"/>
        <end position="618"/>
    </location>
</feature>
<keyword evidence="2 6" id="KW-0812">Transmembrane</keyword>
<evidence type="ECO:0000256" key="6">
    <source>
        <dbReference type="SAM" id="Phobius"/>
    </source>
</evidence>
<keyword evidence="7" id="KW-0732">Signal</keyword>
<evidence type="ECO:0000256" key="4">
    <source>
        <dbReference type="ARBA" id="ARBA00023136"/>
    </source>
</evidence>
<feature type="chain" id="PRO_5015340795" evidence="7">
    <location>
        <begin position="28"/>
        <end position="618"/>
    </location>
</feature>
<organism evidence="8 9">
    <name type="scientific">Hondaea fermentalgiana</name>
    <dbReference type="NCBI Taxonomy" id="2315210"/>
    <lineage>
        <taxon>Eukaryota</taxon>
        <taxon>Sar</taxon>
        <taxon>Stramenopiles</taxon>
        <taxon>Bigyra</taxon>
        <taxon>Labyrinthulomycetes</taxon>
        <taxon>Thraustochytrida</taxon>
        <taxon>Thraustochytriidae</taxon>
        <taxon>Hondaea</taxon>
    </lineage>
</organism>
<feature type="transmembrane region" description="Helical" evidence="6">
    <location>
        <begin position="525"/>
        <end position="545"/>
    </location>
</feature>
<keyword evidence="3 6" id="KW-1133">Transmembrane helix</keyword>
<feature type="transmembrane region" description="Helical" evidence="6">
    <location>
        <begin position="486"/>
        <end position="505"/>
    </location>
</feature>
<evidence type="ECO:0000313" key="9">
    <source>
        <dbReference type="Proteomes" id="UP000241890"/>
    </source>
</evidence>
<keyword evidence="9" id="KW-1185">Reference proteome</keyword>
<gene>
    <name evidence="8" type="ORF">FCC1311_050602</name>
</gene>
<feature type="transmembrane region" description="Helical" evidence="6">
    <location>
        <begin position="551"/>
        <end position="567"/>
    </location>
</feature>
<sequence length="618" mass="66808">MVMMARRFAASLLLAVSAAGLCDEGSAAVVQARAGLEQEAVVEVEQVTFDALLTDVDGSSIRRAVVRDGVFQVTQVPSLKALRQKTFAELVQCMESMGSGVPSYFLADDTIRRTFVAAIEHGQRHDFNLASHFGASTLSTECVAFEKSAAALRELISRVSTLVFAQIDALCGTRQGGEHFALHASGEPYATAQSFLHAGVHLEHFHAYQANCTGSSTAPALEMHTDAGLFIALLPSAFVDARTGIPVNDVAPGLGFLIQDAQGVVGRPALAEDGDVILFMIGQGMTELADRCVPMRPVPHALVMQPACMLGDVVRTWYGRMFLPPADGINEYTQRTFGEDLKIRTSATLQASESFPAGCAHAYNSSDVVMARDLADACGDGEFYCWHQCMAYSDDSGCTDDTDEADVQCVSPDGTTWSPTASPTDHCPTCEPWCYSDSLPETNTEGICNGVGTVMYMFGFASSIDPAENCVNILFKSWTLDTPGKLAGGTIAVFIYGMLVEAHIYARRYHLKNVQDRLRPWQNKLIYMTMYIIQVLNGYFAMLIIMTYSAFLFSAVVLGLAAGHFFFNMNLRDIKGQAAEPCCQFAEEIDDTPDEPPGKAVVSMPPQKSATGSSCCHS</sequence>
<accession>A0A2R5GEU1</accession>
<keyword evidence="4 6" id="KW-0472">Membrane</keyword>
<evidence type="ECO:0000256" key="7">
    <source>
        <dbReference type="SAM" id="SignalP"/>
    </source>
</evidence>
<feature type="region of interest" description="Disordered" evidence="5">
    <location>
        <begin position="588"/>
        <end position="618"/>
    </location>
</feature>
<dbReference type="GO" id="GO:0016020">
    <property type="term" value="C:membrane"/>
    <property type="evidence" value="ECO:0007669"/>
    <property type="project" value="UniProtKB-SubCell"/>
</dbReference>
<dbReference type="Pfam" id="PF04145">
    <property type="entry name" value="Ctr"/>
    <property type="match status" value="1"/>
</dbReference>
<feature type="signal peptide" evidence="7">
    <location>
        <begin position="1"/>
        <end position="27"/>
    </location>
</feature>
<dbReference type="Proteomes" id="UP000241890">
    <property type="component" value="Unassembled WGS sequence"/>
</dbReference>
<comment type="caution">
    <text evidence="8">The sequence shown here is derived from an EMBL/GenBank/DDBJ whole genome shotgun (WGS) entry which is preliminary data.</text>
</comment>
<dbReference type="AlphaFoldDB" id="A0A2R5GEU1"/>
<evidence type="ECO:0000256" key="1">
    <source>
        <dbReference type="ARBA" id="ARBA00004370"/>
    </source>
</evidence>
<name>A0A2R5GEU1_9STRA</name>
<dbReference type="InterPro" id="IPR007274">
    <property type="entry name" value="Cop_transporter"/>
</dbReference>
<dbReference type="GO" id="GO:0005375">
    <property type="term" value="F:copper ion transmembrane transporter activity"/>
    <property type="evidence" value="ECO:0007669"/>
    <property type="project" value="InterPro"/>
</dbReference>
<comment type="subcellular location">
    <subcellularLocation>
        <location evidence="1">Membrane</location>
    </subcellularLocation>
</comment>
<evidence type="ECO:0000256" key="2">
    <source>
        <dbReference type="ARBA" id="ARBA00022692"/>
    </source>
</evidence>
<dbReference type="EMBL" id="BEYU01000049">
    <property type="protein sequence ID" value="GBG28839.1"/>
    <property type="molecule type" value="Genomic_DNA"/>
</dbReference>
<dbReference type="PANTHER" id="PTHR40855">
    <property type="entry name" value="DIOX_N DOMAIN-CONTAINING PROTEIN"/>
    <property type="match status" value="1"/>
</dbReference>
<evidence type="ECO:0000256" key="3">
    <source>
        <dbReference type="ARBA" id="ARBA00022989"/>
    </source>
</evidence>